<organism evidence="2 3">
    <name type="scientific">Trifolium medium</name>
    <dbReference type="NCBI Taxonomy" id="97028"/>
    <lineage>
        <taxon>Eukaryota</taxon>
        <taxon>Viridiplantae</taxon>
        <taxon>Streptophyta</taxon>
        <taxon>Embryophyta</taxon>
        <taxon>Tracheophyta</taxon>
        <taxon>Spermatophyta</taxon>
        <taxon>Magnoliopsida</taxon>
        <taxon>eudicotyledons</taxon>
        <taxon>Gunneridae</taxon>
        <taxon>Pentapetalae</taxon>
        <taxon>rosids</taxon>
        <taxon>fabids</taxon>
        <taxon>Fabales</taxon>
        <taxon>Fabaceae</taxon>
        <taxon>Papilionoideae</taxon>
        <taxon>50 kb inversion clade</taxon>
        <taxon>NPAAA clade</taxon>
        <taxon>Hologalegina</taxon>
        <taxon>IRL clade</taxon>
        <taxon>Trifolieae</taxon>
        <taxon>Trifolium</taxon>
    </lineage>
</organism>
<name>A0A392VGD3_9FABA</name>
<sequence length="30" mass="3260">MGPLSDGGANRDVKCKTLAGRQRRRCASRV</sequence>
<proteinExistence type="predicted"/>
<comment type="caution">
    <text evidence="2">The sequence shown here is derived from an EMBL/GenBank/DDBJ whole genome shotgun (WGS) entry which is preliminary data.</text>
</comment>
<dbReference type="Proteomes" id="UP000265520">
    <property type="component" value="Unassembled WGS sequence"/>
</dbReference>
<evidence type="ECO:0000313" key="2">
    <source>
        <dbReference type="EMBL" id="MCI86011.1"/>
    </source>
</evidence>
<evidence type="ECO:0000256" key="1">
    <source>
        <dbReference type="SAM" id="MobiDB-lite"/>
    </source>
</evidence>
<feature type="non-terminal residue" evidence="2">
    <location>
        <position position="30"/>
    </location>
</feature>
<dbReference type="EMBL" id="LXQA011129618">
    <property type="protein sequence ID" value="MCI86011.1"/>
    <property type="molecule type" value="Genomic_DNA"/>
</dbReference>
<reference evidence="2 3" key="1">
    <citation type="journal article" date="2018" name="Front. Plant Sci.">
        <title>Red Clover (Trifolium pratense) and Zigzag Clover (T. medium) - A Picture of Genomic Similarities and Differences.</title>
        <authorList>
            <person name="Dluhosova J."/>
            <person name="Istvanek J."/>
            <person name="Nedelnik J."/>
            <person name="Repkova J."/>
        </authorList>
    </citation>
    <scope>NUCLEOTIDE SEQUENCE [LARGE SCALE GENOMIC DNA]</scope>
    <source>
        <strain evidence="3">cv. 10/8</strain>
        <tissue evidence="2">Leaf</tissue>
    </source>
</reference>
<accession>A0A392VGD3</accession>
<keyword evidence="3" id="KW-1185">Reference proteome</keyword>
<protein>
    <submittedName>
        <fullName evidence="2">Uncharacterized protein</fullName>
    </submittedName>
</protein>
<feature type="region of interest" description="Disordered" evidence="1">
    <location>
        <begin position="1"/>
        <end position="30"/>
    </location>
</feature>
<feature type="compositionally biased region" description="Basic residues" evidence="1">
    <location>
        <begin position="21"/>
        <end position="30"/>
    </location>
</feature>
<dbReference type="AlphaFoldDB" id="A0A392VGD3"/>
<evidence type="ECO:0000313" key="3">
    <source>
        <dbReference type="Proteomes" id="UP000265520"/>
    </source>
</evidence>